<evidence type="ECO:0000256" key="1">
    <source>
        <dbReference type="PROSITE-ProRule" id="PRU00169"/>
    </source>
</evidence>
<dbReference type="RefSeq" id="WP_274686233.1">
    <property type="nucleotide sequence ID" value="NZ_JARAFO010000758.1"/>
</dbReference>
<dbReference type="AlphaFoldDB" id="A0AAW6KHZ1"/>
<reference evidence="3" key="1">
    <citation type="submission" date="2022-12" db="EMBL/GenBank/DDBJ databases">
        <title>Draft Genome Sequences of Bacillus licheniformis and Bacillus paralicheniformis strains isolated from Irish skim milk powders.</title>
        <authorList>
            <person name="Lourenco A."/>
            <person name="Li F."/>
            <person name="Geraldine D."/>
            <person name="Tobin J.T."/>
            <person name="Butler F."/>
            <person name="Jordan K."/>
            <person name="Obrien T."/>
        </authorList>
    </citation>
    <scope>NUCLEOTIDE SEQUENCE</scope>
    <source>
        <strain evidence="3">3370</strain>
    </source>
</reference>
<dbReference type="InterPro" id="IPR001789">
    <property type="entry name" value="Sig_transdc_resp-reg_receiver"/>
</dbReference>
<dbReference type="Gene3D" id="3.40.50.2300">
    <property type="match status" value="1"/>
</dbReference>
<dbReference type="EMBL" id="JARAFO010000758">
    <property type="protein sequence ID" value="MDE1455758.1"/>
    <property type="molecule type" value="Genomic_DNA"/>
</dbReference>
<dbReference type="PANTHER" id="PTHR45526:SF1">
    <property type="entry name" value="TRANSCRIPTIONAL REGULATORY PROTEIN DCUR-RELATED"/>
    <property type="match status" value="1"/>
</dbReference>
<dbReference type="GO" id="GO:0000156">
    <property type="term" value="F:phosphorelay response regulator activity"/>
    <property type="evidence" value="ECO:0007669"/>
    <property type="project" value="TreeGrafter"/>
</dbReference>
<name>A0AAW6KHZ1_9BACI</name>
<feature type="modified residue" description="4-aspartylphosphate" evidence="1">
    <location>
        <position position="54"/>
    </location>
</feature>
<evidence type="ECO:0000313" key="4">
    <source>
        <dbReference type="Proteomes" id="UP001216709"/>
    </source>
</evidence>
<dbReference type="InterPro" id="IPR051271">
    <property type="entry name" value="2C-system_Tx_regulators"/>
</dbReference>
<dbReference type="PANTHER" id="PTHR45526">
    <property type="entry name" value="TRANSCRIPTIONAL REGULATORY PROTEIN DPIA"/>
    <property type="match status" value="1"/>
</dbReference>
<evidence type="ECO:0000313" key="3">
    <source>
        <dbReference type="EMBL" id="MDE1455758.1"/>
    </source>
</evidence>
<proteinExistence type="predicted"/>
<keyword evidence="1" id="KW-0597">Phosphoprotein</keyword>
<protein>
    <submittedName>
        <fullName evidence="3">Response regulator</fullName>
    </submittedName>
</protein>
<feature type="domain" description="Response regulatory" evidence="2">
    <location>
        <begin position="3"/>
        <end position="85"/>
    </location>
</feature>
<comment type="caution">
    <text evidence="3">The sequence shown here is derived from an EMBL/GenBank/DDBJ whole genome shotgun (WGS) entry which is preliminary data.</text>
</comment>
<accession>A0AAW6KHZ1</accession>
<dbReference type="Pfam" id="PF00072">
    <property type="entry name" value="Response_reg"/>
    <property type="match status" value="1"/>
</dbReference>
<feature type="non-terminal residue" evidence="3">
    <location>
        <position position="85"/>
    </location>
</feature>
<dbReference type="SUPFAM" id="SSF52172">
    <property type="entry name" value="CheY-like"/>
    <property type="match status" value="1"/>
</dbReference>
<dbReference type="PROSITE" id="PS50110">
    <property type="entry name" value="RESPONSE_REGULATORY"/>
    <property type="match status" value="1"/>
</dbReference>
<dbReference type="Proteomes" id="UP001216709">
    <property type="component" value="Unassembled WGS sequence"/>
</dbReference>
<organism evidence="3 4">
    <name type="scientific">Bacillus paralicheniformis</name>
    <dbReference type="NCBI Taxonomy" id="1648923"/>
    <lineage>
        <taxon>Bacteria</taxon>
        <taxon>Bacillati</taxon>
        <taxon>Bacillota</taxon>
        <taxon>Bacilli</taxon>
        <taxon>Bacillales</taxon>
        <taxon>Bacillaceae</taxon>
        <taxon>Bacillus</taxon>
    </lineage>
</organism>
<evidence type="ECO:0000259" key="2">
    <source>
        <dbReference type="PROSITE" id="PS50110"/>
    </source>
</evidence>
<dbReference type="SMART" id="SM00448">
    <property type="entry name" value="REC"/>
    <property type="match status" value="1"/>
</dbReference>
<dbReference type="InterPro" id="IPR011006">
    <property type="entry name" value="CheY-like_superfamily"/>
</dbReference>
<sequence length="85" mass="9672">MIDVLIVEDDPMVRELNKRYLSQVEGFQLKGIAASFQEALTFLREEHIDLILLDIYMPGRNGVELLTEIRRQNQAVDVIVISAAS</sequence>
<gene>
    <name evidence="3" type="ORF">PVN32_27070</name>
</gene>